<feature type="signal peptide" evidence="2">
    <location>
        <begin position="1"/>
        <end position="20"/>
    </location>
</feature>
<evidence type="ECO:0000256" key="1">
    <source>
        <dbReference type="SAM" id="MobiDB-lite"/>
    </source>
</evidence>
<reference evidence="3" key="1">
    <citation type="journal article" date="2014" name="Genome Announc.">
        <title>De novo whole-genome sequence and genome annotation of Lichtheimia ramosa.</title>
        <authorList>
            <person name="Linde J."/>
            <person name="Schwartze V."/>
            <person name="Binder U."/>
            <person name="Lass-Florl C."/>
            <person name="Voigt K."/>
            <person name="Horn F."/>
        </authorList>
    </citation>
    <scope>NUCLEOTIDE SEQUENCE</scope>
    <source>
        <strain evidence="3">JMRC FSU:6197</strain>
    </source>
</reference>
<feature type="chain" id="PRO_5001726508" evidence="2">
    <location>
        <begin position="21"/>
        <end position="121"/>
    </location>
</feature>
<dbReference type="OrthoDB" id="2282401at2759"/>
<accession>A0A077WT52</accession>
<feature type="region of interest" description="Disordered" evidence="1">
    <location>
        <begin position="97"/>
        <end position="121"/>
    </location>
</feature>
<dbReference type="EMBL" id="LK023335">
    <property type="protein sequence ID" value="CDS10485.1"/>
    <property type="molecule type" value="Genomic_DNA"/>
</dbReference>
<evidence type="ECO:0000256" key="2">
    <source>
        <dbReference type="SAM" id="SignalP"/>
    </source>
</evidence>
<sequence length="121" mass="12099">MVRLITLTTTTLGLFLTALAVTAQAPGGGSSTAGQDKDIRSPLDLARTFCTLLDGHPDELSKILASVENTAGGGEGPGNGSPVNPVQYGYKQVKTACDKIKQQPEGSPSSSGGGSAAPGGL</sequence>
<evidence type="ECO:0000313" key="3">
    <source>
        <dbReference type="EMBL" id="CDS10485.1"/>
    </source>
</evidence>
<gene>
    <name evidence="3" type="ORF">LRAMOSA03161</name>
</gene>
<organism evidence="3">
    <name type="scientific">Lichtheimia ramosa</name>
    <dbReference type="NCBI Taxonomy" id="688394"/>
    <lineage>
        <taxon>Eukaryota</taxon>
        <taxon>Fungi</taxon>
        <taxon>Fungi incertae sedis</taxon>
        <taxon>Mucoromycota</taxon>
        <taxon>Mucoromycotina</taxon>
        <taxon>Mucoromycetes</taxon>
        <taxon>Mucorales</taxon>
        <taxon>Lichtheimiaceae</taxon>
        <taxon>Lichtheimia</taxon>
    </lineage>
</organism>
<protein>
    <submittedName>
        <fullName evidence="3">Uncharacterized protein</fullName>
    </submittedName>
</protein>
<dbReference type="AlphaFoldDB" id="A0A077WT52"/>
<name>A0A077WT52_9FUNG</name>
<proteinExistence type="predicted"/>
<feature type="compositionally biased region" description="Gly residues" evidence="1">
    <location>
        <begin position="111"/>
        <end position="121"/>
    </location>
</feature>
<keyword evidence="2" id="KW-0732">Signal</keyword>